<dbReference type="Proteomes" id="UP000694393">
    <property type="component" value="Unplaced"/>
</dbReference>
<proteinExistence type="inferred from homology"/>
<accession>A0A8C8SHB5</accession>
<keyword evidence="2 4" id="KW-0808">Transferase</keyword>
<dbReference type="SUPFAM" id="SSF56104">
    <property type="entry name" value="SAICAR synthase-like"/>
    <property type="match status" value="1"/>
</dbReference>
<dbReference type="AlphaFoldDB" id="A0A8C8SHB5"/>
<evidence type="ECO:0000256" key="3">
    <source>
        <dbReference type="ARBA" id="ARBA00022777"/>
    </source>
</evidence>
<dbReference type="Ensembl" id="ENSPCET00000020419.1">
    <property type="protein sequence ID" value="ENSPCEP00000019754.1"/>
    <property type="gene ID" value="ENSPCEG00000015310.1"/>
</dbReference>
<dbReference type="GO" id="GO:0000828">
    <property type="term" value="F:inositol hexakisphosphate kinase activity"/>
    <property type="evidence" value="ECO:0007669"/>
    <property type="project" value="TreeGrafter"/>
</dbReference>
<dbReference type="Gene3D" id="3.30.470.160">
    <property type="entry name" value="Inositol polyphosphate kinase"/>
    <property type="match status" value="1"/>
</dbReference>
<evidence type="ECO:0000313" key="5">
    <source>
        <dbReference type="Ensembl" id="ENSPCEP00000019754.1"/>
    </source>
</evidence>
<evidence type="ECO:0000256" key="1">
    <source>
        <dbReference type="ARBA" id="ARBA00007374"/>
    </source>
</evidence>
<evidence type="ECO:0000256" key="2">
    <source>
        <dbReference type="ARBA" id="ARBA00022679"/>
    </source>
</evidence>
<dbReference type="Pfam" id="PF03770">
    <property type="entry name" value="IPK"/>
    <property type="match status" value="1"/>
</dbReference>
<name>A0A8C8SHB5_9SAUR</name>
<reference evidence="5" key="1">
    <citation type="submission" date="2025-08" db="UniProtKB">
        <authorList>
            <consortium name="Ensembl"/>
        </authorList>
    </citation>
    <scope>IDENTIFICATION</scope>
</reference>
<organism evidence="5 6">
    <name type="scientific">Pelusios castaneus</name>
    <name type="common">West African mud turtle</name>
    <dbReference type="NCBI Taxonomy" id="367368"/>
    <lineage>
        <taxon>Eukaryota</taxon>
        <taxon>Metazoa</taxon>
        <taxon>Chordata</taxon>
        <taxon>Craniata</taxon>
        <taxon>Vertebrata</taxon>
        <taxon>Euteleostomi</taxon>
        <taxon>Archelosauria</taxon>
        <taxon>Testudinata</taxon>
        <taxon>Testudines</taxon>
        <taxon>Pleurodira</taxon>
        <taxon>Pelomedusidae</taxon>
        <taxon>Pelusios</taxon>
    </lineage>
</organism>
<dbReference type="GO" id="GO:0046854">
    <property type="term" value="P:phosphatidylinositol phosphate biosynthetic process"/>
    <property type="evidence" value="ECO:0007669"/>
    <property type="project" value="TreeGrafter"/>
</dbReference>
<dbReference type="GO" id="GO:0032958">
    <property type="term" value="P:inositol phosphate biosynthetic process"/>
    <property type="evidence" value="ECO:0007669"/>
    <property type="project" value="InterPro"/>
</dbReference>
<dbReference type="PANTHER" id="PTHR12400">
    <property type="entry name" value="INOSITOL POLYPHOSPHATE KINASE"/>
    <property type="match status" value="1"/>
</dbReference>
<sequence length="329" mass="37799">MSLVASPSLLTHNYSSLQKDPSVPWHEIKQPCISSKQLVKWSHPQLTEAIGDSCPGKMPLNTEHKYHMDVSALMEDANGNQPERDGYNPWGLYCHQQHLNHMSSKCNENKLHQYLLLENVVSQYKYPCILDLKMGTRQHGDDASEEKAARHIKRCKESTSKSLGARICGMQVYQADTDQFLCKDKYYGRKLSPDGFRQAFYQFLHNGNRLRTDLLKPIVSMLKALQSVIKKQSSYRFYSSSLLIIYDGQERKEEKETLDNHSQGHFQNINCTMPHGTDHPKVDVRMIDFAHTTCKGSKYNHIIYDGPDQGYIFGLENIVKILENTREGE</sequence>
<dbReference type="GO" id="GO:0005737">
    <property type="term" value="C:cytoplasm"/>
    <property type="evidence" value="ECO:0007669"/>
    <property type="project" value="TreeGrafter"/>
</dbReference>
<protein>
    <recommendedName>
        <fullName evidence="4">Kinase</fullName>
        <ecNumber evidence="4">2.7.-.-</ecNumber>
    </recommendedName>
</protein>
<dbReference type="InterPro" id="IPR038286">
    <property type="entry name" value="IPK_sf"/>
</dbReference>
<dbReference type="GO" id="GO:0005634">
    <property type="term" value="C:nucleus"/>
    <property type="evidence" value="ECO:0007669"/>
    <property type="project" value="TreeGrafter"/>
</dbReference>
<dbReference type="InterPro" id="IPR005522">
    <property type="entry name" value="IPK"/>
</dbReference>
<evidence type="ECO:0000313" key="6">
    <source>
        <dbReference type="Proteomes" id="UP000694393"/>
    </source>
</evidence>
<dbReference type="PANTHER" id="PTHR12400:SF40">
    <property type="entry name" value="INOSITOL HEXAKISPHOSPHATE KINASE 3"/>
    <property type="match status" value="1"/>
</dbReference>
<keyword evidence="3 4" id="KW-0418">Kinase</keyword>
<evidence type="ECO:0000256" key="4">
    <source>
        <dbReference type="RuleBase" id="RU363090"/>
    </source>
</evidence>
<comment type="similarity">
    <text evidence="1 4">Belongs to the inositol phosphokinase (IPK) family.</text>
</comment>
<dbReference type="EC" id="2.7.-.-" evidence="4"/>
<keyword evidence="6" id="KW-1185">Reference proteome</keyword>
<reference evidence="5" key="2">
    <citation type="submission" date="2025-09" db="UniProtKB">
        <authorList>
            <consortium name="Ensembl"/>
        </authorList>
    </citation>
    <scope>IDENTIFICATION</scope>
</reference>